<feature type="transmembrane region" description="Helical" evidence="1">
    <location>
        <begin position="29"/>
        <end position="47"/>
    </location>
</feature>
<protein>
    <submittedName>
        <fullName evidence="2">DUF1427 family protein</fullName>
    </submittedName>
</protein>
<dbReference type="InterPro" id="IPR020017">
    <property type="entry name" value="XapX_domain"/>
</dbReference>
<dbReference type="Proteomes" id="UP000490980">
    <property type="component" value="Unassembled WGS sequence"/>
</dbReference>
<dbReference type="RefSeq" id="WP_166947439.1">
    <property type="nucleotide sequence ID" value="NZ_CP077072.1"/>
</dbReference>
<sequence length="51" mass="5137">MTTALIALATGLVVGALFAWLRLPIPAPASLPGIVGAVGCFLGSVIVQSFR</sequence>
<dbReference type="EMBL" id="JAARLZ010000004">
    <property type="protein sequence ID" value="NII06422.1"/>
    <property type="molecule type" value="Genomic_DNA"/>
</dbReference>
<proteinExistence type="predicted"/>
<keyword evidence="1" id="KW-0812">Transmembrane</keyword>
<dbReference type="AlphaFoldDB" id="A0A7X5U9T4"/>
<evidence type="ECO:0000313" key="3">
    <source>
        <dbReference type="Proteomes" id="UP000490980"/>
    </source>
</evidence>
<organism evidence="2 3">
    <name type="scientific">Luteibacter anthropi</name>
    <dbReference type="NCBI Taxonomy" id="564369"/>
    <lineage>
        <taxon>Bacteria</taxon>
        <taxon>Pseudomonadati</taxon>
        <taxon>Pseudomonadota</taxon>
        <taxon>Gammaproteobacteria</taxon>
        <taxon>Lysobacterales</taxon>
        <taxon>Rhodanobacteraceae</taxon>
        <taxon>Luteibacter</taxon>
    </lineage>
</organism>
<keyword evidence="1" id="KW-0472">Membrane</keyword>
<dbReference type="NCBIfam" id="TIGR03510">
    <property type="entry name" value="XapX"/>
    <property type="match status" value="1"/>
</dbReference>
<evidence type="ECO:0000256" key="1">
    <source>
        <dbReference type="SAM" id="Phobius"/>
    </source>
</evidence>
<keyword evidence="3" id="KW-1185">Reference proteome</keyword>
<accession>A0A7X5U9T4</accession>
<evidence type="ECO:0000313" key="2">
    <source>
        <dbReference type="EMBL" id="NII06422.1"/>
    </source>
</evidence>
<gene>
    <name evidence="2" type="ORF">HBF25_08495</name>
</gene>
<reference evidence="2 3" key="1">
    <citation type="submission" date="2020-03" db="EMBL/GenBank/DDBJ databases">
        <authorList>
            <person name="Lai Q."/>
        </authorList>
    </citation>
    <scope>NUCLEOTIDE SEQUENCE [LARGE SCALE GENOMIC DNA]</scope>
    <source>
        <strain evidence="2 3">CCUG 25036</strain>
    </source>
</reference>
<name>A0A7X5U9T4_9GAMM</name>
<comment type="caution">
    <text evidence="2">The sequence shown here is derived from an EMBL/GenBank/DDBJ whole genome shotgun (WGS) entry which is preliminary data.</text>
</comment>
<keyword evidence="1" id="KW-1133">Transmembrane helix</keyword>